<dbReference type="OrthoDB" id="1043025at2759"/>
<organism evidence="1 2">
    <name type="scientific">Clavispora lusitaniae (strain ATCC 42720)</name>
    <name type="common">Yeast</name>
    <name type="synonym">Candida lusitaniae</name>
    <dbReference type="NCBI Taxonomy" id="306902"/>
    <lineage>
        <taxon>Eukaryota</taxon>
        <taxon>Fungi</taxon>
        <taxon>Dikarya</taxon>
        <taxon>Ascomycota</taxon>
        <taxon>Saccharomycotina</taxon>
        <taxon>Pichiomycetes</taxon>
        <taxon>Metschnikowiaceae</taxon>
        <taxon>Clavispora</taxon>
    </lineage>
</organism>
<dbReference type="AlphaFoldDB" id="C4Y4I9"/>
<evidence type="ECO:0000313" key="1">
    <source>
        <dbReference type="EMBL" id="EEQ38435.1"/>
    </source>
</evidence>
<proteinExistence type="predicted"/>
<dbReference type="KEGG" id="clu:CLUG_02561"/>
<dbReference type="Proteomes" id="UP000007703">
    <property type="component" value="Unassembled WGS sequence"/>
</dbReference>
<dbReference type="VEuPathDB" id="FungiDB:CLUG_02561"/>
<dbReference type="InParanoid" id="C4Y4I9"/>
<name>C4Y4I9_CLAL4</name>
<reference evidence="1 2" key="1">
    <citation type="journal article" date="2009" name="Nature">
        <title>Evolution of pathogenicity and sexual reproduction in eight Candida genomes.</title>
        <authorList>
            <person name="Butler G."/>
            <person name="Rasmussen M.D."/>
            <person name="Lin M.F."/>
            <person name="Santos M.A."/>
            <person name="Sakthikumar S."/>
            <person name="Munro C.A."/>
            <person name="Rheinbay E."/>
            <person name="Grabherr M."/>
            <person name="Forche A."/>
            <person name="Reedy J.L."/>
            <person name="Agrafioti I."/>
            <person name="Arnaud M.B."/>
            <person name="Bates S."/>
            <person name="Brown A.J."/>
            <person name="Brunke S."/>
            <person name="Costanzo M.C."/>
            <person name="Fitzpatrick D.A."/>
            <person name="de Groot P.W."/>
            <person name="Harris D."/>
            <person name="Hoyer L.L."/>
            <person name="Hube B."/>
            <person name="Klis F.M."/>
            <person name="Kodira C."/>
            <person name="Lennard N."/>
            <person name="Logue M.E."/>
            <person name="Martin R."/>
            <person name="Neiman A.M."/>
            <person name="Nikolaou E."/>
            <person name="Quail M.A."/>
            <person name="Quinn J."/>
            <person name="Santos M.C."/>
            <person name="Schmitzberger F.F."/>
            <person name="Sherlock G."/>
            <person name="Shah P."/>
            <person name="Silverstein K.A."/>
            <person name="Skrzypek M.S."/>
            <person name="Soll D."/>
            <person name="Staggs R."/>
            <person name="Stansfield I."/>
            <person name="Stumpf M.P."/>
            <person name="Sudbery P.E."/>
            <person name="Srikantha T."/>
            <person name="Zeng Q."/>
            <person name="Berman J."/>
            <person name="Berriman M."/>
            <person name="Heitman J."/>
            <person name="Gow N.A."/>
            <person name="Lorenz M.C."/>
            <person name="Birren B.W."/>
            <person name="Kellis M."/>
            <person name="Cuomo C.A."/>
        </authorList>
    </citation>
    <scope>NUCLEOTIDE SEQUENCE [LARGE SCALE GENOMIC DNA]</scope>
    <source>
        <strain evidence="1 2">ATCC 42720</strain>
    </source>
</reference>
<sequence length="205" mass="23971">MAIPISWTDLENEKYQIDYSLAFDIMKSSNSKLSISDNIKTISKDTVEDPAVIERLEWQAMLSSVLTGDVVRSEKTKIIDNGYSNEQQESFLRTYYKENLWFGIRAKLLNRTEDEQRKIILYRRTTVDSVIEEVSNFEISYEQGAPDARDQVCDILHKYDKICELWRTSEDMKHDKPACKEDAFQHRIDALTAWLTITDAITRRD</sequence>
<dbReference type="HOGENOM" id="CLU_1337381_0_0_1"/>
<evidence type="ECO:0000313" key="2">
    <source>
        <dbReference type="Proteomes" id="UP000007703"/>
    </source>
</evidence>
<gene>
    <name evidence="1" type="ORF">CLUG_02561</name>
</gene>
<dbReference type="STRING" id="306902.C4Y4I9"/>
<protein>
    <submittedName>
        <fullName evidence="1">Uncharacterized protein</fullName>
    </submittedName>
</protein>
<accession>C4Y4I9</accession>
<dbReference type="EMBL" id="CH408078">
    <property type="protein sequence ID" value="EEQ38435.1"/>
    <property type="molecule type" value="Genomic_DNA"/>
</dbReference>